<accession>A0A517XN21</accession>
<dbReference type="InterPro" id="IPR000253">
    <property type="entry name" value="FHA_dom"/>
</dbReference>
<evidence type="ECO:0000259" key="1">
    <source>
        <dbReference type="PROSITE" id="PS50006"/>
    </source>
</evidence>
<dbReference type="CDD" id="cd00060">
    <property type="entry name" value="FHA"/>
    <property type="match status" value="1"/>
</dbReference>
<dbReference type="EMBL" id="CP036273">
    <property type="protein sequence ID" value="QDU18897.1"/>
    <property type="molecule type" value="Genomic_DNA"/>
</dbReference>
<dbReference type="AlphaFoldDB" id="A0A517XN21"/>
<dbReference type="RefSeq" id="WP_145234495.1">
    <property type="nucleotide sequence ID" value="NZ_CP036273.1"/>
</dbReference>
<protein>
    <submittedName>
        <fullName evidence="2">Transcriptional regulatory protein EmbR</fullName>
    </submittedName>
</protein>
<keyword evidence="3" id="KW-1185">Reference proteome</keyword>
<sequence length="171" mass="18506">MSDPRLQSLHLEGHARRDQFRAARQAIHAACGNHTLVSDPARAPVPDDRLDAPTVAPPAEAAVLAGRFTFYLKDGPDVYPLHMGMNSVGRLPDNDVVIRDECVSRRHCAVVVHTNLCCEVYDVASKNGTLVNGKRIGGPTKLQSGDQLLLCNHKLTFHMTDVLPEPAAVAG</sequence>
<dbReference type="PANTHER" id="PTHR23308">
    <property type="entry name" value="NUCLEAR INHIBITOR OF PROTEIN PHOSPHATASE-1"/>
    <property type="match status" value="1"/>
</dbReference>
<organism evidence="2 3">
    <name type="scientific">Urbifossiella limnaea</name>
    <dbReference type="NCBI Taxonomy" id="2528023"/>
    <lineage>
        <taxon>Bacteria</taxon>
        <taxon>Pseudomonadati</taxon>
        <taxon>Planctomycetota</taxon>
        <taxon>Planctomycetia</taxon>
        <taxon>Gemmatales</taxon>
        <taxon>Gemmataceae</taxon>
        <taxon>Urbifossiella</taxon>
    </lineage>
</organism>
<name>A0A517XN21_9BACT</name>
<dbReference type="InterPro" id="IPR008984">
    <property type="entry name" value="SMAD_FHA_dom_sf"/>
</dbReference>
<dbReference type="OrthoDB" id="277520at2"/>
<dbReference type="InterPro" id="IPR050923">
    <property type="entry name" value="Cell_Proc_Reg/RNA_Proc"/>
</dbReference>
<proteinExistence type="predicted"/>
<feature type="domain" description="FHA" evidence="1">
    <location>
        <begin position="86"/>
        <end position="136"/>
    </location>
</feature>
<dbReference type="SUPFAM" id="SSF49879">
    <property type="entry name" value="SMAD/FHA domain"/>
    <property type="match status" value="1"/>
</dbReference>
<dbReference type="SMART" id="SM00240">
    <property type="entry name" value="FHA"/>
    <property type="match status" value="1"/>
</dbReference>
<dbReference type="Pfam" id="PF00498">
    <property type="entry name" value="FHA"/>
    <property type="match status" value="1"/>
</dbReference>
<dbReference type="PROSITE" id="PS50006">
    <property type="entry name" value="FHA_DOMAIN"/>
    <property type="match status" value="1"/>
</dbReference>
<reference evidence="2 3" key="1">
    <citation type="submission" date="2019-02" db="EMBL/GenBank/DDBJ databases">
        <title>Deep-cultivation of Planctomycetes and their phenomic and genomic characterization uncovers novel biology.</title>
        <authorList>
            <person name="Wiegand S."/>
            <person name="Jogler M."/>
            <person name="Boedeker C."/>
            <person name="Pinto D."/>
            <person name="Vollmers J."/>
            <person name="Rivas-Marin E."/>
            <person name="Kohn T."/>
            <person name="Peeters S.H."/>
            <person name="Heuer A."/>
            <person name="Rast P."/>
            <person name="Oberbeckmann S."/>
            <person name="Bunk B."/>
            <person name="Jeske O."/>
            <person name="Meyerdierks A."/>
            <person name="Storesund J.E."/>
            <person name="Kallscheuer N."/>
            <person name="Luecker S."/>
            <person name="Lage O.M."/>
            <person name="Pohl T."/>
            <person name="Merkel B.J."/>
            <person name="Hornburger P."/>
            <person name="Mueller R.-W."/>
            <person name="Bruemmer F."/>
            <person name="Labrenz M."/>
            <person name="Spormann A.M."/>
            <person name="Op den Camp H."/>
            <person name="Overmann J."/>
            <person name="Amann R."/>
            <person name="Jetten M.S.M."/>
            <person name="Mascher T."/>
            <person name="Medema M.H."/>
            <person name="Devos D.P."/>
            <person name="Kaster A.-K."/>
            <person name="Ovreas L."/>
            <person name="Rohde M."/>
            <person name="Galperin M.Y."/>
            <person name="Jogler C."/>
        </authorList>
    </citation>
    <scope>NUCLEOTIDE SEQUENCE [LARGE SCALE GENOMIC DNA]</scope>
    <source>
        <strain evidence="2 3">ETA_A1</strain>
    </source>
</reference>
<dbReference type="Gene3D" id="2.60.200.20">
    <property type="match status" value="1"/>
</dbReference>
<gene>
    <name evidence="2" type="primary">embR</name>
    <name evidence="2" type="ORF">ETAA1_07930</name>
</gene>
<dbReference type="KEGG" id="uli:ETAA1_07930"/>
<dbReference type="Proteomes" id="UP000319576">
    <property type="component" value="Chromosome"/>
</dbReference>
<evidence type="ECO:0000313" key="3">
    <source>
        <dbReference type="Proteomes" id="UP000319576"/>
    </source>
</evidence>
<evidence type="ECO:0000313" key="2">
    <source>
        <dbReference type="EMBL" id="QDU18897.1"/>
    </source>
</evidence>